<dbReference type="InterPro" id="IPR027266">
    <property type="entry name" value="TrmE/GcvT-like"/>
</dbReference>
<dbReference type="InterPro" id="IPR045179">
    <property type="entry name" value="YgfZ/GcvT"/>
</dbReference>
<gene>
    <name evidence="6" type="ORF">MCOS_LOCUS8779</name>
</gene>
<comment type="subcellular location">
    <subcellularLocation>
        <location evidence="1">Mitochondrion</location>
    </subcellularLocation>
</comment>
<evidence type="ECO:0000259" key="5">
    <source>
        <dbReference type="Pfam" id="PF06916"/>
    </source>
</evidence>
<reference evidence="6 7" key="1">
    <citation type="submission" date="2018-10" db="EMBL/GenBank/DDBJ databases">
        <authorList>
            <consortium name="Pathogen Informatics"/>
        </authorList>
    </citation>
    <scope>NUCLEOTIDE SEQUENCE [LARGE SCALE GENOMIC DNA]</scope>
</reference>
<organism evidence="6 7">
    <name type="scientific">Mesocestoides corti</name>
    <name type="common">Flatworm</name>
    <dbReference type="NCBI Taxonomy" id="53468"/>
    <lineage>
        <taxon>Eukaryota</taxon>
        <taxon>Metazoa</taxon>
        <taxon>Spiralia</taxon>
        <taxon>Lophotrochozoa</taxon>
        <taxon>Platyhelminthes</taxon>
        <taxon>Cestoda</taxon>
        <taxon>Eucestoda</taxon>
        <taxon>Cyclophyllidea</taxon>
        <taxon>Mesocestoididae</taxon>
        <taxon>Mesocestoides</taxon>
    </lineage>
</organism>
<keyword evidence="4" id="KW-0472">Membrane</keyword>
<evidence type="ECO:0000256" key="4">
    <source>
        <dbReference type="SAM" id="Phobius"/>
    </source>
</evidence>
<dbReference type="NCBIfam" id="TIGR03317">
    <property type="entry name" value="ygfZ_signature"/>
    <property type="match status" value="1"/>
</dbReference>
<dbReference type="GO" id="GO:0005759">
    <property type="term" value="C:mitochondrial matrix"/>
    <property type="evidence" value="ECO:0007669"/>
    <property type="project" value="TreeGrafter"/>
</dbReference>
<dbReference type="GO" id="GO:0016226">
    <property type="term" value="P:iron-sulfur cluster assembly"/>
    <property type="evidence" value="ECO:0007669"/>
    <property type="project" value="TreeGrafter"/>
</dbReference>
<dbReference type="Pfam" id="PF06916">
    <property type="entry name" value="FAM210A-B_dom"/>
    <property type="match status" value="2"/>
</dbReference>
<keyword evidence="2" id="KW-0809">Transit peptide</keyword>
<protein>
    <recommendedName>
        <fullName evidence="5">DUF1279 domain-containing protein</fullName>
    </recommendedName>
</protein>
<evidence type="ECO:0000313" key="6">
    <source>
        <dbReference type="EMBL" id="VDD82776.1"/>
    </source>
</evidence>
<dbReference type="InterPro" id="IPR017703">
    <property type="entry name" value="YgfZ/GCV_T_CS"/>
</dbReference>
<accession>A0A158QVY7</accession>
<feature type="domain" description="DUF1279" evidence="5">
    <location>
        <begin position="578"/>
        <end position="634"/>
    </location>
</feature>
<evidence type="ECO:0000313" key="7">
    <source>
        <dbReference type="Proteomes" id="UP000267029"/>
    </source>
</evidence>
<dbReference type="PANTHER" id="PTHR22602">
    <property type="entry name" value="TRANSFERASE CAF17, MITOCHONDRIAL-RELATED"/>
    <property type="match status" value="1"/>
</dbReference>
<evidence type="ECO:0000256" key="3">
    <source>
        <dbReference type="ARBA" id="ARBA00023128"/>
    </source>
</evidence>
<keyword evidence="7" id="KW-1185">Reference proteome</keyword>
<evidence type="ECO:0000256" key="2">
    <source>
        <dbReference type="ARBA" id="ARBA00022946"/>
    </source>
</evidence>
<dbReference type="SUPFAM" id="SSF103025">
    <property type="entry name" value="Folate-binding domain"/>
    <property type="match status" value="1"/>
</dbReference>
<dbReference type="Proteomes" id="UP000267029">
    <property type="component" value="Unassembled WGS sequence"/>
</dbReference>
<dbReference type="EMBL" id="UXSR01005572">
    <property type="protein sequence ID" value="VDD82776.1"/>
    <property type="molecule type" value="Genomic_DNA"/>
</dbReference>
<proteinExistence type="predicted"/>
<feature type="domain" description="DUF1279" evidence="5">
    <location>
        <begin position="451"/>
        <end position="536"/>
    </location>
</feature>
<dbReference type="Gene3D" id="3.30.1360.120">
    <property type="entry name" value="Probable tRNA modification gtpase trme, domain 1"/>
    <property type="match status" value="1"/>
</dbReference>
<feature type="transmembrane region" description="Helical" evidence="4">
    <location>
        <begin position="459"/>
        <end position="482"/>
    </location>
</feature>
<sequence length="688" mass="77173">MGLAFVRRSVSSFFKLPNREFIGIEGAGAAEFLQGLMTNDIRLLDQSKSSIYAFFLNTKGRVVCDTLVYNITHKDAVVPHFLIECDDKSKPNLLKMLNFYNIRKKVRISEETPGVDAFVCVCEHEKDTSVVDTDDVLFNGADPRAFRRWCWRILLKSCATGDIPFEIGSQESLLPIYTRARYRLALPEGADELKACNGFPLEANADLCNGVSFSKGCYIGQELTARSHFVGVIRRRIAPILFESPVDPKIMLRDSPIYRIEKESNKVVGQRPVGWVRAIEALPLPPTLSQTQHGLALLRLAECASAVACGDRLWVDTSGSSHVPELCNQNAFCCFTYLNRYAVCLDSFSMLSALALRRLVVIRGSIWTAPLGCYHSTIVYSYPLSFTKPLVTPSYLPFTVTDRSNVFEFHQPDVLSNQNRFLSVKARKPEPDAPLANEPAIKPPQKLTLLQRFKDAYKVYGKVLIVVHGVTSAAWLGVFYLIAFSGVNIADALKALNAPEWVLRPFVSHSLGIWATALILYKLATPFRYFATLGLTRSVVQRLRNRGIIPPIAEEDRLRNLARQGVHLSRVRSVFPILSGLNVAELLQNLHVPDWVLKPFNAAGGSVGLFASAYILYKVAAPIRYGLTLWLTPIIVHRLRAAGRLPPLAESDRLRNLVREGVTETKIKLRRTRRSWKSKRPVKIFRSK</sequence>
<keyword evidence="3" id="KW-0496">Mitochondrion</keyword>
<dbReference type="AlphaFoldDB" id="A0A158QVY7"/>
<feature type="transmembrane region" description="Helical" evidence="4">
    <location>
        <begin position="502"/>
        <end position="521"/>
    </location>
</feature>
<keyword evidence="4" id="KW-0812">Transmembrane</keyword>
<keyword evidence="4" id="KW-1133">Transmembrane helix</keyword>
<dbReference type="OrthoDB" id="191995at2759"/>
<dbReference type="STRING" id="53468.A0A158QVY7"/>
<name>A0A158QVY7_MESCO</name>
<dbReference type="PANTHER" id="PTHR22602:SF0">
    <property type="entry name" value="TRANSFERASE CAF17, MITOCHONDRIAL-RELATED"/>
    <property type="match status" value="1"/>
</dbReference>
<evidence type="ECO:0000256" key="1">
    <source>
        <dbReference type="ARBA" id="ARBA00004173"/>
    </source>
</evidence>
<dbReference type="InterPro" id="IPR009688">
    <property type="entry name" value="FAM210A/B-like_dom"/>
</dbReference>